<comment type="caution">
    <text evidence="5">The sequence shown here is derived from an EMBL/GenBank/DDBJ whole genome shotgun (WGS) entry which is preliminary data.</text>
</comment>
<keyword evidence="1" id="KW-0540">Nuclease</keyword>
<evidence type="ECO:0000256" key="1">
    <source>
        <dbReference type="ARBA" id="ARBA00022722"/>
    </source>
</evidence>
<dbReference type="SMART" id="SM00279">
    <property type="entry name" value="HhH2"/>
    <property type="match status" value="1"/>
</dbReference>
<dbReference type="Pfam" id="PF01367">
    <property type="entry name" value="5_3_exonuc"/>
    <property type="match status" value="1"/>
</dbReference>
<sequence length="295" mass="34297">MQNLVLVDKNSIARAWHAATVMKTDEGFQTQAVFGIVITMMRLKEKFKDRQIIVLDDGRADFRYQLYPQYKGNRKPKDAKAQAQMEAYYAQRDYINKILFALGVPKFKAPNYEADDIAGYICTNKKDREVALITSDKDWLLLISDGVEWFDLRKHAYVNKDCFYSATKVFTPEQFLMKKCLMGDRSDNINGVGGIGEMRATTLAMQYSTFENFLASFSKTPKHSTWETKLFESKEAHEIYARNQKLMDLRHKTIDLNQIQKSVSKFNEDEFFNLCSELQFNSLIAELKKIKELFK</sequence>
<dbReference type="CDD" id="cd09860">
    <property type="entry name" value="PIN_T4-like"/>
    <property type="match status" value="1"/>
</dbReference>
<evidence type="ECO:0000313" key="5">
    <source>
        <dbReference type="EMBL" id="MVX56816.1"/>
    </source>
</evidence>
<dbReference type="RefSeq" id="WP_277612577.1">
    <property type="nucleotide sequence ID" value="NZ_CALPCR010000003.1"/>
</dbReference>
<dbReference type="GO" id="GO:0033567">
    <property type="term" value="P:DNA replication, Okazaki fragment processing"/>
    <property type="evidence" value="ECO:0007669"/>
    <property type="project" value="InterPro"/>
</dbReference>
<evidence type="ECO:0000256" key="3">
    <source>
        <dbReference type="ARBA" id="ARBA00023125"/>
    </source>
</evidence>
<keyword evidence="3" id="KW-0238">DNA-binding</keyword>
<reference evidence="5 6" key="1">
    <citation type="submission" date="2019-12" db="EMBL/GenBank/DDBJ databases">
        <title>Microbes associate with the intestines of laboratory mice.</title>
        <authorList>
            <person name="Navarre W."/>
            <person name="Wong E."/>
        </authorList>
    </citation>
    <scope>NUCLEOTIDE SEQUENCE [LARGE SCALE GENOMIC DNA]</scope>
    <source>
        <strain evidence="5 6">NM82_D38</strain>
    </source>
</reference>
<dbReference type="InterPro" id="IPR020046">
    <property type="entry name" value="5-3_exonucl_a-hlix_arch_N"/>
</dbReference>
<name>A0A6L6YGQ8_9BURK</name>
<dbReference type="InterPro" id="IPR020045">
    <property type="entry name" value="DNA_polI_H3TH"/>
</dbReference>
<dbReference type="SMART" id="SM00475">
    <property type="entry name" value="53EXOc"/>
    <property type="match status" value="1"/>
</dbReference>
<dbReference type="Gene3D" id="3.40.50.1010">
    <property type="entry name" value="5'-nuclease"/>
    <property type="match status" value="1"/>
</dbReference>
<keyword evidence="6" id="KW-1185">Reference proteome</keyword>
<dbReference type="Proteomes" id="UP000472580">
    <property type="component" value="Unassembled WGS sequence"/>
</dbReference>
<dbReference type="PANTHER" id="PTHR42646:SF2">
    <property type="entry name" value="5'-3' EXONUCLEASE FAMILY PROTEIN"/>
    <property type="match status" value="1"/>
</dbReference>
<dbReference type="Gene3D" id="1.10.150.20">
    <property type="entry name" value="5' to 3' exonuclease, C-terminal subdomain"/>
    <property type="match status" value="1"/>
</dbReference>
<evidence type="ECO:0000256" key="2">
    <source>
        <dbReference type="ARBA" id="ARBA00022801"/>
    </source>
</evidence>
<dbReference type="InterPro" id="IPR038969">
    <property type="entry name" value="FEN"/>
</dbReference>
<evidence type="ECO:0000259" key="4">
    <source>
        <dbReference type="SMART" id="SM00475"/>
    </source>
</evidence>
<dbReference type="Pfam" id="PF02739">
    <property type="entry name" value="5_3_exonuc_N"/>
    <property type="match status" value="1"/>
</dbReference>
<accession>A0A6L6YGQ8</accession>
<dbReference type="InterPro" id="IPR029060">
    <property type="entry name" value="PIN-like_dom_sf"/>
</dbReference>
<dbReference type="GO" id="GO:0003677">
    <property type="term" value="F:DNA binding"/>
    <property type="evidence" value="ECO:0007669"/>
    <property type="project" value="UniProtKB-KW"/>
</dbReference>
<dbReference type="PANTHER" id="PTHR42646">
    <property type="entry name" value="FLAP ENDONUCLEASE XNI"/>
    <property type="match status" value="1"/>
</dbReference>
<protein>
    <recommendedName>
        <fullName evidence="4">5'-3' exonuclease domain-containing protein</fullName>
    </recommendedName>
</protein>
<dbReference type="GO" id="GO:0017108">
    <property type="term" value="F:5'-flap endonuclease activity"/>
    <property type="evidence" value="ECO:0007669"/>
    <property type="project" value="InterPro"/>
</dbReference>
<dbReference type="SUPFAM" id="SSF47807">
    <property type="entry name" value="5' to 3' exonuclease, C-terminal subdomain"/>
    <property type="match status" value="1"/>
</dbReference>
<dbReference type="InterPro" id="IPR008918">
    <property type="entry name" value="HhH2"/>
</dbReference>
<keyword evidence="2" id="KW-0378">Hydrolase</keyword>
<dbReference type="InterPro" id="IPR036279">
    <property type="entry name" value="5-3_exonuclease_C_sf"/>
</dbReference>
<dbReference type="AlphaFoldDB" id="A0A6L6YGQ8"/>
<organism evidence="5 6">
    <name type="scientific">Parasutterella muris</name>
    <dbReference type="NCBI Taxonomy" id="2565572"/>
    <lineage>
        <taxon>Bacteria</taxon>
        <taxon>Pseudomonadati</taxon>
        <taxon>Pseudomonadota</taxon>
        <taxon>Betaproteobacteria</taxon>
        <taxon>Burkholderiales</taxon>
        <taxon>Sutterellaceae</taxon>
        <taxon>Parasutterella</taxon>
    </lineage>
</organism>
<dbReference type="InterPro" id="IPR002421">
    <property type="entry name" value="5-3_exonuclease"/>
</dbReference>
<evidence type="ECO:0000313" key="6">
    <source>
        <dbReference type="Proteomes" id="UP000472580"/>
    </source>
</evidence>
<dbReference type="GO" id="GO:0008409">
    <property type="term" value="F:5'-3' exonuclease activity"/>
    <property type="evidence" value="ECO:0007669"/>
    <property type="project" value="InterPro"/>
</dbReference>
<gene>
    <name evidence="5" type="ORF">E5987_06280</name>
</gene>
<dbReference type="SUPFAM" id="SSF88723">
    <property type="entry name" value="PIN domain-like"/>
    <property type="match status" value="1"/>
</dbReference>
<feature type="domain" description="5'-3' exonuclease" evidence="4">
    <location>
        <begin position="2"/>
        <end position="262"/>
    </location>
</feature>
<dbReference type="EMBL" id="WSRP01000016">
    <property type="protein sequence ID" value="MVX56816.1"/>
    <property type="molecule type" value="Genomic_DNA"/>
</dbReference>
<proteinExistence type="predicted"/>